<sequence>MSIINRYIFIIILLFWNINAYSQSIFQLNTDTINSKDLLFQFEEDTLLQTKKKKKKKKIYFGEKTKKGFIKSASGRNNLYENFNYINKYILKDQYAQEIYLYDKKKKKIVKSKKQIDESYMLHGPYIKRIDDQTIEEGFFYYGLKHGRWVRLNRSDILQDKETYFMGWLNESIRFFWDPKKENLKEIIPIKYGEKNGIYYAFHINGNLAAKGEYLFNNKIGLWIEYYSKNGKKKREIKYNVDPYNKNKTYISREWNLNGKLIYDRDLFLKKINK</sequence>
<accession>A0A381PZC7</accession>
<organism evidence="1">
    <name type="scientific">marine metagenome</name>
    <dbReference type="NCBI Taxonomy" id="408172"/>
    <lineage>
        <taxon>unclassified sequences</taxon>
        <taxon>metagenomes</taxon>
        <taxon>ecological metagenomes</taxon>
    </lineage>
</organism>
<dbReference type="AlphaFoldDB" id="A0A381PZC7"/>
<proteinExistence type="predicted"/>
<evidence type="ECO:0000313" key="1">
    <source>
        <dbReference type="EMBL" id="SUZ72018.1"/>
    </source>
</evidence>
<gene>
    <name evidence="1" type="ORF">METZ01_LOCUS24872</name>
</gene>
<name>A0A381PZC7_9ZZZZ</name>
<dbReference type="SUPFAM" id="SSF82185">
    <property type="entry name" value="Histone H3 K4-specific methyltransferase SET7/9 N-terminal domain"/>
    <property type="match status" value="1"/>
</dbReference>
<protein>
    <submittedName>
        <fullName evidence="1">Uncharacterized protein</fullName>
    </submittedName>
</protein>
<dbReference type="EMBL" id="UINC01001140">
    <property type="protein sequence ID" value="SUZ72018.1"/>
    <property type="molecule type" value="Genomic_DNA"/>
</dbReference>
<reference evidence="1" key="1">
    <citation type="submission" date="2018-05" db="EMBL/GenBank/DDBJ databases">
        <authorList>
            <person name="Lanie J.A."/>
            <person name="Ng W.-L."/>
            <person name="Kazmierczak K.M."/>
            <person name="Andrzejewski T.M."/>
            <person name="Davidsen T.M."/>
            <person name="Wayne K.J."/>
            <person name="Tettelin H."/>
            <person name="Glass J.I."/>
            <person name="Rusch D."/>
            <person name="Podicherti R."/>
            <person name="Tsui H.-C.T."/>
            <person name="Winkler M.E."/>
        </authorList>
    </citation>
    <scope>NUCLEOTIDE SEQUENCE</scope>
</reference>
<dbReference type="Gene3D" id="2.20.110.10">
    <property type="entry name" value="Histone H3 K4-specific methyltransferase SET7/9 N-terminal domain"/>
    <property type="match status" value="1"/>
</dbReference>